<accession>A0A6J5LWA2</accession>
<sequence length="539" mass="59337">MSNIPVRDLGGVGIISDLNAYDLPPNAFSAGCNVRFNNGNVTRAPVFKSVRDLTDSTLTFGHIFSIADEAVIAVASDYSKIISLTGSTETDVTPVSLTSGPSELPFTSCFLGNIAYLNRKQNVPFKKAVSDADFVALPNWDTEWRCLVMRAYKDTLVALNVQKGATDYPSMVKWSEFAQFNAVPTTWDATSTTNNAGETVLNDLVGPILDGLVLRDSFYIYGNNEVWAMNFIGGQFVYDFRRRFNDRGIINTNCVVEVDGLHYVFDTDDIYIHDGAQPRSIIDGKDKDFVFQGLQRDYKHLCHVAFNRELDEIHFNYVSDDRLVGFRGTTTGCNRAAVYSTRNGTWTFYDLPNVTSATYAQVATGQTYEDMGTGTFYSEFAGTYIGDEDGSGTHMLYLGNVATQLGLSGSRILGFDSISGGRLSRPVELETLKPATLERIGIDMDESGVPLSAYKSLLAFYPQIGIDGAPNTVSFQFGATDVTGLQPLWNTPQVFDPAANVKLDVRVAGRYLAYRLLHSGLSDFAFSGFDVRATRRGMR</sequence>
<organism evidence="1">
    <name type="scientific">uncultured Caudovirales phage</name>
    <dbReference type="NCBI Taxonomy" id="2100421"/>
    <lineage>
        <taxon>Viruses</taxon>
        <taxon>Duplodnaviria</taxon>
        <taxon>Heunggongvirae</taxon>
        <taxon>Uroviricota</taxon>
        <taxon>Caudoviricetes</taxon>
        <taxon>Peduoviridae</taxon>
        <taxon>Maltschvirus</taxon>
        <taxon>Maltschvirus maltsch</taxon>
    </lineage>
</organism>
<name>A0A6J5LWA2_9CAUD</name>
<proteinExistence type="predicted"/>
<gene>
    <name evidence="1" type="ORF">UFOVP344_37</name>
</gene>
<evidence type="ECO:0000313" key="1">
    <source>
        <dbReference type="EMBL" id="CAB4138765.1"/>
    </source>
</evidence>
<reference evidence="1" key="1">
    <citation type="submission" date="2020-04" db="EMBL/GenBank/DDBJ databases">
        <authorList>
            <person name="Chiriac C."/>
            <person name="Salcher M."/>
            <person name="Ghai R."/>
            <person name="Kavagutti S V."/>
        </authorList>
    </citation>
    <scope>NUCLEOTIDE SEQUENCE</scope>
</reference>
<dbReference type="EMBL" id="LR796349">
    <property type="protein sequence ID" value="CAB4138765.1"/>
    <property type="molecule type" value="Genomic_DNA"/>
</dbReference>
<protein>
    <submittedName>
        <fullName evidence="1">Uncharacterized protein</fullName>
    </submittedName>
</protein>